<sequence length="101" mass="11823">MIKDQTKVSQMNLQILPPNYDMIRLAYDYTKQQQYKILSCITHQTHLIKTFNRRLSNLNRLVEITPSSSGSQDLQQIAPGIYQFRKTYKFALLNSKLDSII</sequence>
<reference evidence="1 2" key="1">
    <citation type="journal article" date="2014" name="PLoS Genet.">
        <title>The Genome of Spironucleus salmonicida Highlights a Fish Pathogen Adapted to Fluctuating Environments.</title>
        <authorList>
            <person name="Xu F."/>
            <person name="Jerlstrom-Hultqvist J."/>
            <person name="Einarsson E."/>
            <person name="Astvaldsson A."/>
            <person name="Svard S.G."/>
            <person name="Andersson J.O."/>
        </authorList>
    </citation>
    <scope>NUCLEOTIDE SEQUENCE [LARGE SCALE GENOMIC DNA]</scope>
    <source>
        <strain evidence="1 2">ATCC 50377</strain>
    </source>
</reference>
<organism evidence="1 2">
    <name type="scientific">Spironucleus salmonicida</name>
    <dbReference type="NCBI Taxonomy" id="348837"/>
    <lineage>
        <taxon>Eukaryota</taxon>
        <taxon>Metamonada</taxon>
        <taxon>Diplomonadida</taxon>
        <taxon>Hexamitidae</taxon>
        <taxon>Hexamitinae</taxon>
        <taxon>Spironucleus</taxon>
    </lineage>
</organism>
<dbReference type="RefSeq" id="XP_067765946.1">
    <property type="nucleotide sequence ID" value="XM_067906678.1"/>
</dbReference>
<dbReference type="Proteomes" id="UP000018208">
    <property type="component" value="Unassembled WGS sequence"/>
</dbReference>
<dbReference type="AlphaFoldDB" id="A0A9P8LW75"/>
<dbReference type="KEGG" id="ssao:94296823"/>
<name>A0A9P8LW75_9EUKA</name>
<dbReference type="GeneID" id="94296823"/>
<evidence type="ECO:0000313" key="1">
    <source>
        <dbReference type="EMBL" id="KAH0575173.1"/>
    </source>
</evidence>
<dbReference type="EMBL" id="AUWU02000003">
    <property type="protein sequence ID" value="KAH0575173.1"/>
    <property type="molecule type" value="Genomic_DNA"/>
</dbReference>
<evidence type="ECO:0000313" key="2">
    <source>
        <dbReference type="Proteomes" id="UP000018208"/>
    </source>
</evidence>
<accession>A0A9P8LW75</accession>
<comment type="caution">
    <text evidence="1">The sequence shown here is derived from an EMBL/GenBank/DDBJ whole genome shotgun (WGS) entry which is preliminary data.</text>
</comment>
<keyword evidence="2" id="KW-1185">Reference proteome</keyword>
<protein>
    <submittedName>
        <fullName evidence="1">Uncharacterized protein</fullName>
    </submittedName>
</protein>
<proteinExistence type="predicted"/>
<gene>
    <name evidence="1" type="ORF">SS50377_22800</name>
</gene>